<proteinExistence type="predicted"/>
<evidence type="ECO:0000313" key="1">
    <source>
        <dbReference type="EMBL" id="MPN28819.1"/>
    </source>
</evidence>
<reference evidence="1" key="1">
    <citation type="submission" date="2019-08" db="EMBL/GenBank/DDBJ databases">
        <authorList>
            <person name="Kucharzyk K."/>
            <person name="Murdoch R.W."/>
            <person name="Higgins S."/>
            <person name="Loffler F."/>
        </authorList>
    </citation>
    <scope>NUCLEOTIDE SEQUENCE</scope>
</reference>
<accession>A0A645GSM9</accession>
<name>A0A645GSM9_9ZZZZ</name>
<organism evidence="1">
    <name type="scientific">bioreactor metagenome</name>
    <dbReference type="NCBI Taxonomy" id="1076179"/>
    <lineage>
        <taxon>unclassified sequences</taxon>
        <taxon>metagenomes</taxon>
        <taxon>ecological metagenomes</taxon>
    </lineage>
</organism>
<dbReference type="AlphaFoldDB" id="A0A645GSM9"/>
<sequence>MCIRCGQVYVPFHPNALEWKPANPRITRMLKHEMVSHRQHRHRRTATQVKISDQWFEKIDDQIGPGLADGVAHQVQTSAVGRQVAEQVDSRAYG</sequence>
<comment type="caution">
    <text evidence="1">The sequence shown here is derived from an EMBL/GenBank/DDBJ whole genome shotgun (WGS) entry which is preliminary data.</text>
</comment>
<protein>
    <submittedName>
        <fullName evidence="1">Uncharacterized protein</fullName>
    </submittedName>
</protein>
<gene>
    <name evidence="1" type="ORF">SDC9_176264</name>
</gene>
<dbReference type="EMBL" id="VSSQ01079254">
    <property type="protein sequence ID" value="MPN28819.1"/>
    <property type="molecule type" value="Genomic_DNA"/>
</dbReference>